<organism evidence="2 3">
    <name type="scientific">Gymnopus androsaceus JB14</name>
    <dbReference type="NCBI Taxonomy" id="1447944"/>
    <lineage>
        <taxon>Eukaryota</taxon>
        <taxon>Fungi</taxon>
        <taxon>Dikarya</taxon>
        <taxon>Basidiomycota</taxon>
        <taxon>Agaricomycotina</taxon>
        <taxon>Agaricomycetes</taxon>
        <taxon>Agaricomycetidae</taxon>
        <taxon>Agaricales</taxon>
        <taxon>Marasmiineae</taxon>
        <taxon>Omphalotaceae</taxon>
        <taxon>Gymnopus</taxon>
    </lineage>
</organism>
<dbReference type="OrthoDB" id="3235114at2759"/>
<dbReference type="Pfam" id="PF18803">
    <property type="entry name" value="CxC2"/>
    <property type="match status" value="1"/>
</dbReference>
<gene>
    <name evidence="2" type="ORF">BT96DRAFT_959082</name>
</gene>
<protein>
    <recommendedName>
        <fullName evidence="1">CxC2-like cysteine cluster KDZ transposase-associated domain-containing protein</fullName>
    </recommendedName>
</protein>
<name>A0A6A4H6M4_9AGAR</name>
<feature type="domain" description="CxC2-like cysteine cluster KDZ transposase-associated" evidence="1">
    <location>
        <begin position="15"/>
        <end position="112"/>
    </location>
</feature>
<sequence>MKAVDGSGYFIKVSLHSLGLRYQLGHIPGEYCTAPKAGHTNFMVIDNDALHTVAIDYCECLLEIGWWPSTAHEPQTVATFNALQRFHVINLRGHLSPTDYYRAIEELTDGTGLHRPSFMLILCQWRNIKGFKRFGRGHDPTGIRGTIPRSLIVPCRPCPHPGINLPGNWREDSPSKSWLYSLFIGQDACFKQKACQWKHDDNDLQLSNGLGLFVDQAKYSTFLASSKDQNEVGKATMVSIACTLIDN</sequence>
<dbReference type="InterPro" id="IPR041457">
    <property type="entry name" value="CxC2_KDZ-assoc"/>
</dbReference>
<evidence type="ECO:0000313" key="2">
    <source>
        <dbReference type="EMBL" id="KAE9393383.1"/>
    </source>
</evidence>
<keyword evidence="3" id="KW-1185">Reference proteome</keyword>
<dbReference type="EMBL" id="ML769573">
    <property type="protein sequence ID" value="KAE9393383.1"/>
    <property type="molecule type" value="Genomic_DNA"/>
</dbReference>
<evidence type="ECO:0000313" key="3">
    <source>
        <dbReference type="Proteomes" id="UP000799118"/>
    </source>
</evidence>
<dbReference type="AlphaFoldDB" id="A0A6A4H6M4"/>
<reference evidence="2" key="1">
    <citation type="journal article" date="2019" name="Environ. Microbiol.">
        <title>Fungal ecological strategies reflected in gene transcription - a case study of two litter decomposers.</title>
        <authorList>
            <person name="Barbi F."/>
            <person name="Kohler A."/>
            <person name="Barry K."/>
            <person name="Baskaran P."/>
            <person name="Daum C."/>
            <person name="Fauchery L."/>
            <person name="Ihrmark K."/>
            <person name="Kuo A."/>
            <person name="LaButti K."/>
            <person name="Lipzen A."/>
            <person name="Morin E."/>
            <person name="Grigoriev I.V."/>
            <person name="Henrissat B."/>
            <person name="Lindahl B."/>
            <person name="Martin F."/>
        </authorList>
    </citation>
    <scope>NUCLEOTIDE SEQUENCE</scope>
    <source>
        <strain evidence="2">JB14</strain>
    </source>
</reference>
<dbReference type="Proteomes" id="UP000799118">
    <property type="component" value="Unassembled WGS sequence"/>
</dbReference>
<proteinExistence type="predicted"/>
<accession>A0A6A4H6M4</accession>
<evidence type="ECO:0000259" key="1">
    <source>
        <dbReference type="Pfam" id="PF18803"/>
    </source>
</evidence>